<dbReference type="AlphaFoldDB" id="A0AAV7XFF8"/>
<dbReference type="Proteomes" id="UP001075354">
    <property type="component" value="Chromosome 12"/>
</dbReference>
<protein>
    <recommendedName>
        <fullName evidence="7">Tetraspanin</fullName>
    </recommendedName>
</protein>
<feature type="transmembrane region" description="Helical" evidence="7">
    <location>
        <begin position="51"/>
        <end position="75"/>
    </location>
</feature>
<dbReference type="Gene3D" id="1.10.1450.10">
    <property type="entry name" value="Tetraspanin"/>
    <property type="match status" value="1"/>
</dbReference>
<evidence type="ECO:0000256" key="5">
    <source>
        <dbReference type="ARBA" id="ARBA00023136"/>
    </source>
</evidence>
<keyword evidence="3 7" id="KW-0812">Transmembrane</keyword>
<dbReference type="PIRSF" id="PIRSF002419">
    <property type="entry name" value="Tetraspanin"/>
    <property type="match status" value="1"/>
</dbReference>
<evidence type="ECO:0000313" key="9">
    <source>
        <dbReference type="Proteomes" id="UP001075354"/>
    </source>
</evidence>
<dbReference type="InterPro" id="IPR000301">
    <property type="entry name" value="Tetraspanin_animals"/>
</dbReference>
<keyword evidence="4 7" id="KW-1133">Transmembrane helix</keyword>
<keyword evidence="5 7" id="KW-0472">Membrane</keyword>
<comment type="caution">
    <text evidence="8">The sequence shown here is derived from an EMBL/GenBank/DDBJ whole genome shotgun (WGS) entry which is preliminary data.</text>
</comment>
<dbReference type="PANTHER" id="PTHR19282:SF521">
    <property type="entry name" value="IP01817P-RELATED"/>
    <property type="match status" value="1"/>
</dbReference>
<feature type="disulfide bond" evidence="6">
    <location>
        <begin position="149"/>
        <end position="166"/>
    </location>
</feature>
<sequence>MAAAGLRCGSTTIKYLLFFFNFLFVLCGLVILVVGGLAATSPGIGGFSISGPVIFILVVGGAIFLVSFFGCCGAVRESHCMLVTFACLLLTIIVCEVVAAVLLFLAANGAGGVDLEKAFSKAFEDAKADQSNKGAMDAVNAVQQAFQCCGVKDSSMWAGKVPNSCCPSNQCSGSNQFTQGCLGPFKDFIHKYGLALGVLAIGVAVIEVLGVWFSLALAGEIKRLSR</sequence>
<evidence type="ECO:0000256" key="6">
    <source>
        <dbReference type="PIRSR" id="PIRSR002419-1"/>
    </source>
</evidence>
<dbReference type="InterPro" id="IPR008952">
    <property type="entry name" value="Tetraspanin_EC2_sf"/>
</dbReference>
<evidence type="ECO:0000256" key="2">
    <source>
        <dbReference type="ARBA" id="ARBA00006840"/>
    </source>
</evidence>
<evidence type="ECO:0000256" key="7">
    <source>
        <dbReference type="RuleBase" id="RU361218"/>
    </source>
</evidence>
<feature type="transmembrane region" description="Helical" evidence="7">
    <location>
        <begin position="15"/>
        <end position="39"/>
    </location>
</feature>
<dbReference type="Pfam" id="PF00335">
    <property type="entry name" value="Tetraspanin"/>
    <property type="match status" value="1"/>
</dbReference>
<proteinExistence type="inferred from homology"/>
<reference evidence="8" key="1">
    <citation type="submission" date="2022-12" db="EMBL/GenBank/DDBJ databases">
        <title>Chromosome-level genome assembly of the bean flower thrips Megalurothrips usitatus.</title>
        <authorList>
            <person name="Ma L."/>
            <person name="Liu Q."/>
            <person name="Li H."/>
            <person name="Cai W."/>
        </authorList>
    </citation>
    <scope>NUCLEOTIDE SEQUENCE</scope>
    <source>
        <strain evidence="8">Cailab_2022a</strain>
    </source>
</reference>
<accession>A0AAV7XFF8</accession>
<comment type="subcellular location">
    <subcellularLocation>
        <location evidence="1 7">Membrane</location>
        <topology evidence="1 7">Multi-pass membrane protein</topology>
    </subcellularLocation>
</comment>
<evidence type="ECO:0000256" key="1">
    <source>
        <dbReference type="ARBA" id="ARBA00004141"/>
    </source>
</evidence>
<feature type="transmembrane region" description="Helical" evidence="7">
    <location>
        <begin position="192"/>
        <end position="218"/>
    </location>
</feature>
<organism evidence="8 9">
    <name type="scientific">Megalurothrips usitatus</name>
    <name type="common">bean blossom thrips</name>
    <dbReference type="NCBI Taxonomy" id="439358"/>
    <lineage>
        <taxon>Eukaryota</taxon>
        <taxon>Metazoa</taxon>
        <taxon>Ecdysozoa</taxon>
        <taxon>Arthropoda</taxon>
        <taxon>Hexapoda</taxon>
        <taxon>Insecta</taxon>
        <taxon>Pterygota</taxon>
        <taxon>Neoptera</taxon>
        <taxon>Paraneoptera</taxon>
        <taxon>Thysanoptera</taxon>
        <taxon>Terebrantia</taxon>
        <taxon>Thripoidea</taxon>
        <taxon>Thripidae</taxon>
        <taxon>Megalurothrips</taxon>
    </lineage>
</organism>
<dbReference type="PROSITE" id="PS00421">
    <property type="entry name" value="TM4_1"/>
    <property type="match status" value="1"/>
</dbReference>
<dbReference type="InterPro" id="IPR018499">
    <property type="entry name" value="Tetraspanin/Peripherin"/>
</dbReference>
<comment type="similarity">
    <text evidence="2 7">Belongs to the tetraspanin (TM4SF) family.</text>
</comment>
<dbReference type="EMBL" id="JAPTSV010000012">
    <property type="protein sequence ID" value="KAJ1522195.1"/>
    <property type="molecule type" value="Genomic_DNA"/>
</dbReference>
<keyword evidence="6" id="KW-1015">Disulfide bond</keyword>
<dbReference type="CDD" id="cd03127">
    <property type="entry name" value="tetraspanin_LEL"/>
    <property type="match status" value="1"/>
</dbReference>
<dbReference type="GO" id="GO:0005886">
    <property type="term" value="C:plasma membrane"/>
    <property type="evidence" value="ECO:0007669"/>
    <property type="project" value="TreeGrafter"/>
</dbReference>
<feature type="transmembrane region" description="Helical" evidence="7">
    <location>
        <begin position="82"/>
        <end position="107"/>
    </location>
</feature>
<dbReference type="PANTHER" id="PTHR19282">
    <property type="entry name" value="TETRASPANIN"/>
    <property type="match status" value="1"/>
</dbReference>
<evidence type="ECO:0000256" key="4">
    <source>
        <dbReference type="ARBA" id="ARBA00022989"/>
    </source>
</evidence>
<dbReference type="PRINTS" id="PR00259">
    <property type="entry name" value="TMFOUR"/>
</dbReference>
<gene>
    <name evidence="8" type="ORF">ONE63_002503</name>
</gene>
<dbReference type="SUPFAM" id="SSF48652">
    <property type="entry name" value="Tetraspanin"/>
    <property type="match status" value="1"/>
</dbReference>
<dbReference type="InterPro" id="IPR018503">
    <property type="entry name" value="Tetraspanin_CS"/>
</dbReference>
<evidence type="ECO:0000313" key="8">
    <source>
        <dbReference type="EMBL" id="KAJ1522195.1"/>
    </source>
</evidence>
<evidence type="ECO:0000256" key="3">
    <source>
        <dbReference type="ARBA" id="ARBA00022692"/>
    </source>
</evidence>
<feature type="disulfide bond" evidence="6">
    <location>
        <begin position="148"/>
        <end position="181"/>
    </location>
</feature>
<keyword evidence="9" id="KW-1185">Reference proteome</keyword>
<name>A0AAV7XFF8_9NEOP</name>